<keyword evidence="6" id="KW-0645">Protease</keyword>
<feature type="coiled-coil region" evidence="14">
    <location>
        <begin position="11"/>
        <end position="38"/>
    </location>
</feature>
<evidence type="ECO:0000256" key="2">
    <source>
        <dbReference type="ARBA" id="ARBA00006150"/>
    </source>
</evidence>
<dbReference type="InterPro" id="IPR036047">
    <property type="entry name" value="F-box-like_dom_sf"/>
</dbReference>
<evidence type="ECO:0000256" key="11">
    <source>
        <dbReference type="ARBA" id="ARBA00022989"/>
    </source>
</evidence>
<dbReference type="GO" id="GO:0005774">
    <property type="term" value="C:vacuolar membrane"/>
    <property type="evidence" value="ECO:0007669"/>
    <property type="project" value="UniProtKB-SubCell"/>
</dbReference>
<dbReference type="FunFam" id="3.40.50.1820:FF:000003">
    <property type="entry name" value="Dipeptidyl peptidase 4"/>
    <property type="match status" value="1"/>
</dbReference>
<comment type="similarity">
    <text evidence="2">Belongs to the peptidase S9B family.</text>
</comment>
<dbReference type="GO" id="GO:0004252">
    <property type="term" value="F:serine-type endopeptidase activity"/>
    <property type="evidence" value="ECO:0007669"/>
    <property type="project" value="InterPro"/>
</dbReference>
<evidence type="ECO:0000256" key="14">
    <source>
        <dbReference type="SAM" id="Coils"/>
    </source>
</evidence>
<evidence type="ECO:0000256" key="12">
    <source>
        <dbReference type="ARBA" id="ARBA00023136"/>
    </source>
</evidence>
<dbReference type="GO" id="GO:0008239">
    <property type="term" value="F:dipeptidyl-peptidase activity"/>
    <property type="evidence" value="ECO:0007669"/>
    <property type="project" value="TreeGrafter"/>
</dbReference>
<dbReference type="InterPro" id="IPR016159">
    <property type="entry name" value="Cullin_repeat-like_dom_sf"/>
</dbReference>
<dbReference type="SUPFAM" id="SSF74788">
    <property type="entry name" value="Cullin repeat-like"/>
    <property type="match status" value="1"/>
</dbReference>
<keyword evidence="14" id="KW-0175">Coiled coil</keyword>
<dbReference type="SUPFAM" id="SSF81383">
    <property type="entry name" value="F-box domain"/>
    <property type="match status" value="1"/>
</dbReference>
<evidence type="ECO:0000256" key="4">
    <source>
        <dbReference type="ARBA" id="ARBA00022438"/>
    </source>
</evidence>
<dbReference type="GO" id="GO:0006887">
    <property type="term" value="P:exocytosis"/>
    <property type="evidence" value="ECO:0007669"/>
    <property type="project" value="InterPro"/>
</dbReference>
<dbReference type="Pfam" id="PF00326">
    <property type="entry name" value="Peptidase_S9"/>
    <property type="match status" value="1"/>
</dbReference>
<comment type="similarity">
    <text evidence="3">Belongs to the EXO70 family.</text>
</comment>
<feature type="domain" description="F-box" evidence="15">
    <location>
        <begin position="1493"/>
        <end position="1539"/>
    </location>
</feature>
<keyword evidence="13" id="KW-0325">Glycoprotein</keyword>
<dbReference type="EMBL" id="MVBO01000046">
    <property type="protein sequence ID" value="OZJ04293.1"/>
    <property type="molecule type" value="Genomic_DNA"/>
</dbReference>
<comment type="subcellular location">
    <subcellularLocation>
        <location evidence="1">Vacuole membrane</location>
        <topology evidence="1">Single-pass type II membrane protein</topology>
    </subcellularLocation>
</comment>
<keyword evidence="4" id="KW-0031">Aminopeptidase</keyword>
<name>A0A261Y127_9FUNG</name>
<evidence type="ECO:0000256" key="8">
    <source>
        <dbReference type="ARBA" id="ARBA00022801"/>
    </source>
</evidence>
<dbReference type="SUPFAM" id="SSF53474">
    <property type="entry name" value="alpha/beta-Hydrolases"/>
    <property type="match status" value="1"/>
</dbReference>
<dbReference type="PANTHER" id="PTHR11731">
    <property type="entry name" value="PROTEASE FAMILY S9B,C DIPEPTIDYL-PEPTIDASE IV-RELATED"/>
    <property type="match status" value="1"/>
</dbReference>
<dbReference type="InterPro" id="IPR025886">
    <property type="entry name" value="PP2-like"/>
</dbReference>
<dbReference type="InterPro" id="IPR046364">
    <property type="entry name" value="Exo70_C"/>
</dbReference>
<dbReference type="GO" id="GO:0005886">
    <property type="term" value="C:plasma membrane"/>
    <property type="evidence" value="ECO:0007669"/>
    <property type="project" value="TreeGrafter"/>
</dbReference>
<dbReference type="Pfam" id="PF20669">
    <property type="entry name" value="Exo70_N"/>
    <property type="match status" value="1"/>
</dbReference>
<dbReference type="SMART" id="SM00256">
    <property type="entry name" value="FBOX"/>
    <property type="match status" value="1"/>
</dbReference>
<dbReference type="Pfam" id="PF12937">
    <property type="entry name" value="F-box-like"/>
    <property type="match status" value="1"/>
</dbReference>
<keyword evidence="9" id="KW-0720">Serine protease</keyword>
<dbReference type="Gene3D" id="3.40.50.1820">
    <property type="entry name" value="alpha/beta hydrolase"/>
    <property type="match status" value="1"/>
</dbReference>
<dbReference type="PANTHER" id="PTHR11731:SF200">
    <property type="entry name" value="DIPEPTIDYL PEPTIDASE 10, ISOFORM B"/>
    <property type="match status" value="1"/>
</dbReference>
<gene>
    <name evidence="16" type="ORF">BZG36_02573</name>
</gene>
<dbReference type="PROSITE" id="PS50181">
    <property type="entry name" value="FBOX"/>
    <property type="match status" value="1"/>
</dbReference>
<dbReference type="GO" id="GO:0006508">
    <property type="term" value="P:proteolysis"/>
    <property type="evidence" value="ECO:0007669"/>
    <property type="project" value="UniProtKB-KW"/>
</dbReference>
<protein>
    <recommendedName>
        <fullName evidence="15">F-box domain-containing protein</fullName>
    </recommendedName>
</protein>
<keyword evidence="5" id="KW-0813">Transport</keyword>
<dbReference type="InterPro" id="IPR050278">
    <property type="entry name" value="Serine_Prot_S9B/DPPIV"/>
</dbReference>
<organism evidence="16 17">
    <name type="scientific">Bifiguratus adelaidae</name>
    <dbReference type="NCBI Taxonomy" id="1938954"/>
    <lineage>
        <taxon>Eukaryota</taxon>
        <taxon>Fungi</taxon>
        <taxon>Fungi incertae sedis</taxon>
        <taxon>Mucoromycota</taxon>
        <taxon>Mucoromycotina</taxon>
        <taxon>Endogonomycetes</taxon>
        <taxon>Endogonales</taxon>
        <taxon>Endogonales incertae sedis</taxon>
        <taxon>Bifiguratus</taxon>
    </lineage>
</organism>
<dbReference type="OrthoDB" id="16520at2759"/>
<dbReference type="GO" id="GO:0005546">
    <property type="term" value="F:phosphatidylinositol-4,5-bisphosphate binding"/>
    <property type="evidence" value="ECO:0007669"/>
    <property type="project" value="InterPro"/>
</dbReference>
<evidence type="ECO:0000256" key="9">
    <source>
        <dbReference type="ARBA" id="ARBA00022825"/>
    </source>
</evidence>
<dbReference type="SUPFAM" id="SSF82171">
    <property type="entry name" value="DPP6 N-terminal domain-like"/>
    <property type="match status" value="1"/>
</dbReference>
<dbReference type="GO" id="GO:0004177">
    <property type="term" value="F:aminopeptidase activity"/>
    <property type="evidence" value="ECO:0007669"/>
    <property type="project" value="UniProtKB-KW"/>
</dbReference>
<evidence type="ECO:0000256" key="10">
    <source>
        <dbReference type="ARBA" id="ARBA00022968"/>
    </source>
</evidence>
<dbReference type="Proteomes" id="UP000242875">
    <property type="component" value="Unassembled WGS sequence"/>
</dbReference>
<dbReference type="Pfam" id="PF14299">
    <property type="entry name" value="PP2"/>
    <property type="match status" value="1"/>
</dbReference>
<dbReference type="Gene3D" id="1.20.1280.170">
    <property type="entry name" value="Exocyst complex component Exo70"/>
    <property type="match status" value="1"/>
</dbReference>
<dbReference type="Pfam" id="PF03081">
    <property type="entry name" value="Exo70_C"/>
    <property type="match status" value="1"/>
</dbReference>
<evidence type="ECO:0000313" key="17">
    <source>
        <dbReference type="Proteomes" id="UP000242875"/>
    </source>
</evidence>
<keyword evidence="17" id="KW-1185">Reference proteome</keyword>
<dbReference type="GO" id="GO:0000145">
    <property type="term" value="C:exocyst"/>
    <property type="evidence" value="ECO:0007669"/>
    <property type="project" value="InterPro"/>
</dbReference>
<evidence type="ECO:0000259" key="15">
    <source>
        <dbReference type="PROSITE" id="PS50181"/>
    </source>
</evidence>
<reference evidence="16 17" key="1">
    <citation type="journal article" date="2017" name="Mycologia">
        <title>Bifiguratus adelaidae, gen. et sp. nov., a new member of Mucoromycotina in endophytic and soil-dwelling habitats.</title>
        <authorList>
            <person name="Torres-Cruz T.J."/>
            <person name="Billingsley Tobias T.L."/>
            <person name="Almatruk M."/>
            <person name="Hesse C."/>
            <person name="Kuske C.R."/>
            <person name="Desiro A."/>
            <person name="Benucci G.M."/>
            <person name="Bonito G."/>
            <person name="Stajich J.E."/>
            <person name="Dunlap C."/>
            <person name="Arnold A.E."/>
            <person name="Porras-Alfaro A."/>
        </authorList>
    </citation>
    <scope>NUCLEOTIDE SEQUENCE [LARGE SCALE GENOMIC DNA]</scope>
    <source>
        <strain evidence="16 17">AZ0501</strain>
    </source>
</reference>
<dbReference type="InterPro" id="IPR001810">
    <property type="entry name" value="F-box_dom"/>
</dbReference>
<evidence type="ECO:0000256" key="1">
    <source>
        <dbReference type="ARBA" id="ARBA00004576"/>
    </source>
</evidence>
<dbReference type="InterPro" id="IPR002471">
    <property type="entry name" value="Pept_S9_AS"/>
</dbReference>
<evidence type="ECO:0000256" key="5">
    <source>
        <dbReference type="ARBA" id="ARBA00022448"/>
    </source>
</evidence>
<keyword evidence="8" id="KW-0378">Hydrolase</keyword>
<keyword evidence="7" id="KW-0812">Transmembrane</keyword>
<dbReference type="Pfam" id="PF00930">
    <property type="entry name" value="DPPIV_N"/>
    <property type="match status" value="1"/>
</dbReference>
<keyword evidence="11" id="KW-1133">Transmembrane helix</keyword>
<accession>A0A261Y127</accession>
<proteinExistence type="inferred from homology"/>
<evidence type="ECO:0000256" key="3">
    <source>
        <dbReference type="ARBA" id="ARBA00006756"/>
    </source>
</evidence>
<sequence>MSAAKTLPSERRRDLAKLADESEELHQLQANMQKLSALSDKMMGVLGSFDSRLGNLERSILPIHKSTQKLTLLADNIDKTLQETGKIVKSLDLVSIEEKTILKGPNEEDIIPYLQAMARIRDGLQYLEQCRLPACDKAMGQLRQLLKAGMLQLESLFRKWLTAASDPMDAHVFLRESSPASSKPDPKLSQLSTYITTSSKETGYAVDFTKPYVDIRSLFLQKSLSSLGQGSLLTERQQGSSYEKGSGGYIKYTDAVLRMFMSESKYVIALLSSPTHRLTAFHGSLQLALNEYTSIGRQLNQTIRRNPHNDIFLLLDVLEHYESHWKTDWDDVLEAISGPGLSLIPQAQSQRGEVSSLMNEFLSNGGRSFIDFADEVKGRREKDIYSSLAADGTVHELTSNTLSYLKRLLEYTDTVTALLLALGNGGWNNPQAMTTFQNLSAWDALKVGKERDGREMITAFYVEILDVLVQTLQQKSKGYRKPALTAIFLLNNFHHIAKQVRQVPLSSILDESVEQKFARLVRRQLDTYQDSWKPCVENLMDITYVKGGSLKTTLNSADKQAIKDKFKNFNTEFEDIYRSQKAYAIPDPDLRSQLIRDIKKVLLPLYSRFLERYQNSDFSKNTSKYIRWSNEQLEHMVNGLFEPNLDEEQQQGLMSEDATHEQWTESSEERVSFDIDDGDEDSERYSRAYIFGSKEQYKKYRWPFMIVLALLITGWFFWALQAIFYPHETARPPQLYQFRDIFNKTYDVHRERINWLEQDDRDDLYVYQDTNSSDIMFESVINGNSSTFVSASALHLDGKPLDYYDFSISADGEYVLFTVNRTKQKTLVPLTPANDVHQKPSTSLAIFSPVGHDIAYVSGNNLFVTNLKTHIQVTDDGDKNTFNGLPDWVYEEEVFGNDAALWWSPDATHVAYLRFNETEVPEYTFPLYMENENSSYPENVVIKYPKAGAPNPVVDLYIYSLLNNSTQKIVAPAGTPSDPTLLFADDNRIISQVQWMTDSHSHLLFKQSNRVQDHEITTLVTLNPVASHTAQVVRENKPTDGGWVDMASNAQFIPATSDGPGPAYIDIVDDGNGYMHLALFEPLNATEPKLWLTKGEFEVIDGSVVVDTAKGRVYFTSTEESSIERHLYSVSYNQQVPERTCMTCAKDSNGNRIPGYFSAFFSPKATYYTLNCDGPGVPWQKIKQVDDPKFTKVLNLNSHLRNFTASLSLPTRRFLTVDAGSFQMNAMEILPPNFNPKIPHPVLFRVYGGPRSQLVSQRWALDWQTYVASRFDAVVVTVDGRGTGFKGRKFRSPVSERLGELETLDQITAARHWSQLEYVDKERMAIWGWSYGGYMTSKVVEADSGLFSTAMAVAPVTDWHYYDSIYTERYMKTPEMNPEGYSKSAVKKMTGFNHVHYLLVHGLADDNVHFQNSAVLVDRLTQAQVEGYRVHYYTDNDHAINSRNANPELYYLLTDHLYNSFGGTKGTSTIEKPANLTEKKRHVTSLAEAPSQGIQLVQLPEEVLMLICRHVGPAELPTVALTCRALHRICQADLVWRDIIEDEFGPRVLDITEPLRGQKSFRDLFINDLSRPIARSAVLDCDIAWKNSRHYWNMIPEETSVFGEAAYLRLVFWFDVNVIIRNVPPGEYDVEWRVRLAPASRQLGRHLYRWTLNMLANPLVDADIAHLADPIAFTTPEIGECCVQNGWSILKAPTPLLIRRSWGYTHVRVALENKDSNPKHQIMVDGVRLVKRDFSRDGWDRIGVDIDAQGTSLA</sequence>
<evidence type="ECO:0000256" key="6">
    <source>
        <dbReference type="ARBA" id="ARBA00022670"/>
    </source>
</evidence>
<keyword evidence="12" id="KW-0472">Membrane</keyword>
<dbReference type="Gene3D" id="1.20.1280.50">
    <property type="match status" value="1"/>
</dbReference>
<dbReference type="Gene3D" id="2.140.10.30">
    <property type="entry name" value="Dipeptidylpeptidase IV, N-terminal domain"/>
    <property type="match status" value="1"/>
</dbReference>
<evidence type="ECO:0000256" key="7">
    <source>
        <dbReference type="ARBA" id="ARBA00022692"/>
    </source>
</evidence>
<dbReference type="InterPro" id="IPR029058">
    <property type="entry name" value="AB_hydrolase_fold"/>
</dbReference>
<evidence type="ECO:0000313" key="16">
    <source>
        <dbReference type="EMBL" id="OZJ04293.1"/>
    </source>
</evidence>
<evidence type="ECO:0000256" key="13">
    <source>
        <dbReference type="ARBA" id="ARBA00023180"/>
    </source>
</evidence>
<comment type="caution">
    <text evidence="16">The sequence shown here is derived from an EMBL/GenBank/DDBJ whole genome shotgun (WGS) entry which is preliminary data.</text>
</comment>
<keyword evidence="10" id="KW-0735">Signal-anchor</keyword>
<dbReference type="PROSITE" id="PS00708">
    <property type="entry name" value="PRO_ENDOPEP_SER"/>
    <property type="match status" value="1"/>
</dbReference>
<dbReference type="InterPro" id="IPR001375">
    <property type="entry name" value="Peptidase_S9_cat"/>
</dbReference>
<dbReference type="InterPro" id="IPR002469">
    <property type="entry name" value="Peptidase_S9B_N"/>
</dbReference>